<evidence type="ECO:0000313" key="1">
    <source>
        <dbReference type="EMBL" id="KAK2026387.1"/>
    </source>
</evidence>
<reference evidence="1" key="1">
    <citation type="submission" date="2021-06" db="EMBL/GenBank/DDBJ databases">
        <title>Comparative genomics, transcriptomics and evolutionary studies reveal genomic signatures of adaptation to plant cell wall in hemibiotrophic fungi.</title>
        <authorList>
            <consortium name="DOE Joint Genome Institute"/>
            <person name="Baroncelli R."/>
            <person name="Diaz J.F."/>
            <person name="Benocci T."/>
            <person name="Peng M."/>
            <person name="Battaglia E."/>
            <person name="Haridas S."/>
            <person name="Andreopoulos W."/>
            <person name="Labutti K."/>
            <person name="Pangilinan J."/>
            <person name="Floch G.L."/>
            <person name="Makela M.R."/>
            <person name="Henrissat B."/>
            <person name="Grigoriev I.V."/>
            <person name="Crouch J.A."/>
            <person name="De Vries R.P."/>
            <person name="Sukno S.A."/>
            <person name="Thon M.R."/>
        </authorList>
    </citation>
    <scope>NUCLEOTIDE SEQUENCE</scope>
    <source>
        <strain evidence="1">MAFF235873</strain>
    </source>
</reference>
<dbReference type="EMBL" id="MU842916">
    <property type="protein sequence ID" value="KAK2026387.1"/>
    <property type="molecule type" value="Genomic_DNA"/>
</dbReference>
<protein>
    <submittedName>
        <fullName evidence="1">Uncharacterized protein</fullName>
    </submittedName>
</protein>
<name>A0AAD9HDN5_9PEZI</name>
<proteinExistence type="predicted"/>
<comment type="caution">
    <text evidence="1">The sequence shown here is derived from an EMBL/GenBank/DDBJ whole genome shotgun (WGS) entry which is preliminary data.</text>
</comment>
<evidence type="ECO:0000313" key="2">
    <source>
        <dbReference type="Proteomes" id="UP001232148"/>
    </source>
</evidence>
<organism evidence="1 2">
    <name type="scientific">Colletotrichum zoysiae</name>
    <dbReference type="NCBI Taxonomy" id="1216348"/>
    <lineage>
        <taxon>Eukaryota</taxon>
        <taxon>Fungi</taxon>
        <taxon>Dikarya</taxon>
        <taxon>Ascomycota</taxon>
        <taxon>Pezizomycotina</taxon>
        <taxon>Sordariomycetes</taxon>
        <taxon>Hypocreomycetidae</taxon>
        <taxon>Glomerellales</taxon>
        <taxon>Glomerellaceae</taxon>
        <taxon>Colletotrichum</taxon>
        <taxon>Colletotrichum graminicola species complex</taxon>
    </lineage>
</organism>
<dbReference type="AlphaFoldDB" id="A0AAD9HDN5"/>
<gene>
    <name evidence="1" type="ORF">LX32DRAFT_22569</name>
</gene>
<dbReference type="Proteomes" id="UP001232148">
    <property type="component" value="Unassembled WGS sequence"/>
</dbReference>
<sequence length="153" mass="16941">MSTWRESLLSFLPSPLSRSLPPQPLPLSSPLLGLFRGPWSTRIQAAVARFFPLFVCQAQLPSSVRSTATALTVRKSAPPLAPTTRRTAWPLQHYASPASLVTSGYLRHGLCRPRSKEAPDTTQHIVLCFWSSLSHLHRRRLPAALLLDDKVPA</sequence>
<accession>A0AAD9HDN5</accession>
<keyword evidence="2" id="KW-1185">Reference proteome</keyword>